<sequence length="194" mass="22623">MAQRLATEYKQIVLELSSQQLQGFINLFKMNNFSSEIRVYENGDTEFILSDNGNEIPLAFRNMGLFFEFKGSYIITDIQLAHTMRKAIRDFKGNAIVNRLYNGYSMEYHYEHGIVMKIVECKKEDQTVIYEYEDTVGKLTRLFAKQGVEDQIAWIRLQIDLLLDQRKKTENMKTIANIDQQLGTLSRELISLEA</sequence>
<evidence type="ECO:0008006" key="3">
    <source>
        <dbReference type="Google" id="ProtNLM"/>
    </source>
</evidence>
<dbReference type="RefSeq" id="WP_209809693.1">
    <property type="nucleotide sequence ID" value="NZ_JAGGKT010000003.1"/>
</dbReference>
<dbReference type="Proteomes" id="UP001519343">
    <property type="component" value="Unassembled WGS sequence"/>
</dbReference>
<dbReference type="EMBL" id="JAGGKT010000003">
    <property type="protein sequence ID" value="MBP1931600.1"/>
    <property type="molecule type" value="Genomic_DNA"/>
</dbReference>
<organism evidence="1 2">
    <name type="scientific">Ammoniphilus resinae</name>
    <dbReference type="NCBI Taxonomy" id="861532"/>
    <lineage>
        <taxon>Bacteria</taxon>
        <taxon>Bacillati</taxon>
        <taxon>Bacillota</taxon>
        <taxon>Bacilli</taxon>
        <taxon>Bacillales</taxon>
        <taxon>Paenibacillaceae</taxon>
        <taxon>Aneurinibacillus group</taxon>
        <taxon>Ammoniphilus</taxon>
    </lineage>
</organism>
<accession>A0ABS4GP15</accession>
<comment type="caution">
    <text evidence="1">The sequence shown here is derived from an EMBL/GenBank/DDBJ whole genome shotgun (WGS) entry which is preliminary data.</text>
</comment>
<gene>
    <name evidence="1" type="ORF">J2Z37_001601</name>
</gene>
<reference evidence="1 2" key="1">
    <citation type="submission" date="2021-03" db="EMBL/GenBank/DDBJ databases">
        <title>Genomic Encyclopedia of Type Strains, Phase IV (KMG-IV): sequencing the most valuable type-strain genomes for metagenomic binning, comparative biology and taxonomic classification.</title>
        <authorList>
            <person name="Goeker M."/>
        </authorList>
    </citation>
    <scope>NUCLEOTIDE SEQUENCE [LARGE SCALE GENOMIC DNA]</scope>
    <source>
        <strain evidence="1 2">DSM 24738</strain>
    </source>
</reference>
<proteinExistence type="predicted"/>
<keyword evidence="2" id="KW-1185">Reference proteome</keyword>
<evidence type="ECO:0000313" key="1">
    <source>
        <dbReference type="EMBL" id="MBP1931600.1"/>
    </source>
</evidence>
<evidence type="ECO:0000313" key="2">
    <source>
        <dbReference type="Proteomes" id="UP001519343"/>
    </source>
</evidence>
<name>A0ABS4GP15_9BACL</name>
<protein>
    <recommendedName>
        <fullName evidence="3">Non-ribosomal peptide synthetase module</fullName>
    </recommendedName>
</protein>